<keyword evidence="1" id="KW-1133">Transmembrane helix</keyword>
<gene>
    <name evidence="2" type="ordered locus">Slin_7045</name>
</gene>
<evidence type="ECO:0000256" key="1">
    <source>
        <dbReference type="SAM" id="Phobius"/>
    </source>
</evidence>
<sequence length="46" mass="5748">MSLLGRLAFYPLFHPFWEYYFLVLFRGLFYNDSYVKKLFLENDLLF</sequence>
<geneLocation type="plasmid" evidence="2 3">
    <name>pSLIN06</name>
</geneLocation>
<keyword evidence="1" id="KW-0472">Membrane</keyword>
<dbReference type="EMBL" id="CP001775">
    <property type="protein sequence ID" value="ADB42988.1"/>
    <property type="molecule type" value="Genomic_DNA"/>
</dbReference>
<dbReference type="HOGENOM" id="CLU_3189178_0_0_10"/>
<name>D2QW06_SPILD</name>
<evidence type="ECO:0000313" key="2">
    <source>
        <dbReference type="EMBL" id="ADB42988.1"/>
    </source>
</evidence>
<accession>D2QW06</accession>
<organism evidence="2 3">
    <name type="scientific">Spirosoma linguale (strain ATCC 33905 / DSM 74 / LMG 10896 / Claus 1)</name>
    <dbReference type="NCBI Taxonomy" id="504472"/>
    <lineage>
        <taxon>Bacteria</taxon>
        <taxon>Pseudomonadati</taxon>
        <taxon>Bacteroidota</taxon>
        <taxon>Cytophagia</taxon>
        <taxon>Cytophagales</taxon>
        <taxon>Cytophagaceae</taxon>
        <taxon>Spirosoma</taxon>
    </lineage>
</organism>
<proteinExistence type="predicted"/>
<keyword evidence="2" id="KW-0614">Plasmid</keyword>
<dbReference type="Proteomes" id="UP000002028">
    <property type="component" value="Plasmid pSLIN06"/>
</dbReference>
<keyword evidence="3" id="KW-1185">Reference proteome</keyword>
<dbReference type="AlphaFoldDB" id="D2QW06"/>
<reference evidence="2 3" key="1">
    <citation type="journal article" date="2010" name="Stand. Genomic Sci.">
        <title>Complete genome sequence of Spirosoma linguale type strain (1).</title>
        <authorList>
            <person name="Lail K."/>
            <person name="Sikorski J."/>
            <person name="Saunders E."/>
            <person name="Lapidus A."/>
            <person name="Glavina Del Rio T."/>
            <person name="Copeland A."/>
            <person name="Tice H."/>
            <person name="Cheng J.-F."/>
            <person name="Lucas S."/>
            <person name="Nolan M."/>
            <person name="Bruce D."/>
            <person name="Goodwin L."/>
            <person name="Pitluck S."/>
            <person name="Ivanova N."/>
            <person name="Mavromatis K."/>
            <person name="Ovchinnikova G."/>
            <person name="Pati A."/>
            <person name="Chen A."/>
            <person name="Palaniappan K."/>
            <person name="Land M."/>
            <person name="Hauser L."/>
            <person name="Chang Y.-J."/>
            <person name="Jeffries C.D."/>
            <person name="Chain P."/>
            <person name="Brettin T."/>
            <person name="Detter J.C."/>
            <person name="Schuetze A."/>
            <person name="Rohde M."/>
            <person name="Tindall B.J."/>
            <person name="Goeker M."/>
            <person name="Bristow J."/>
            <person name="Eisen J.A."/>
            <person name="Markowitz V."/>
            <person name="Hugenholtz P."/>
            <person name="Kyrpides N.C."/>
            <person name="Klenk H.-P."/>
            <person name="Chen F."/>
        </authorList>
    </citation>
    <scope>NUCLEOTIDE SEQUENCE [LARGE SCALE GENOMIC DNA]</scope>
    <source>
        <strain evidence="3">ATCC 33905 / DSM 74 / LMG 10896 / Claus 1</strain>
    </source>
</reference>
<evidence type="ECO:0000313" key="3">
    <source>
        <dbReference type="Proteomes" id="UP000002028"/>
    </source>
</evidence>
<keyword evidence="1" id="KW-0812">Transmembrane</keyword>
<dbReference type="KEGG" id="sli:Slin_7045"/>
<protein>
    <submittedName>
        <fullName evidence="2">Uncharacterized protein</fullName>
    </submittedName>
</protein>
<feature type="transmembrane region" description="Helical" evidence="1">
    <location>
        <begin position="12"/>
        <end position="29"/>
    </location>
</feature>